<sequence>MYSVLYYHPPSRHVPPPIPHSLNPLAPISNWCSVLRPNRHPPSAPSPWVVVQVGVDLSGVVQSACVVRDQWRGGIAAGRCFIPRHISRACRAAAGGVHVCVVVFTSVNERRECGYHHLFEDDVHVVFLMGSRRWPPRWDLGDDASRPSRNAKCVWGTTVPVTSTLRETPPWPRLLAIMRRDIKESETGIEEVWSQRTTPAMRILFLTGNLRDGRGHKIDADKQIQKKVIQDSQIRILTSK</sequence>
<proteinExistence type="predicted"/>
<organism evidence="1 2">
    <name type="scientific">Tribolium castaneum</name>
    <name type="common">Red flour beetle</name>
    <dbReference type="NCBI Taxonomy" id="7070"/>
    <lineage>
        <taxon>Eukaryota</taxon>
        <taxon>Metazoa</taxon>
        <taxon>Ecdysozoa</taxon>
        <taxon>Arthropoda</taxon>
        <taxon>Hexapoda</taxon>
        <taxon>Insecta</taxon>
        <taxon>Pterygota</taxon>
        <taxon>Neoptera</taxon>
        <taxon>Endopterygota</taxon>
        <taxon>Coleoptera</taxon>
        <taxon>Polyphaga</taxon>
        <taxon>Cucujiformia</taxon>
        <taxon>Tenebrionidae</taxon>
        <taxon>Tenebrionidae incertae sedis</taxon>
        <taxon>Tribolium</taxon>
    </lineage>
</organism>
<keyword evidence="2" id="KW-1185">Reference proteome</keyword>
<evidence type="ECO:0000313" key="2">
    <source>
        <dbReference type="Proteomes" id="UP000007266"/>
    </source>
</evidence>
<gene>
    <name evidence="1" type="primary">GLEAN_11107</name>
    <name evidence="1" type="ORF">TcasGA2_TC011107</name>
</gene>
<dbReference type="Proteomes" id="UP000007266">
    <property type="component" value="Unassembled WGS sequence"/>
</dbReference>
<dbReference type="EMBL" id="KQ971410">
    <property type="protein sequence ID" value="EEZ97298.1"/>
    <property type="molecule type" value="Genomic_DNA"/>
</dbReference>
<reference evidence="1 2" key="1">
    <citation type="journal article" date="2008" name="Nature">
        <title>The genome of the model beetle and pest Tribolium castaneum.</title>
        <authorList>
            <consortium name="Tribolium Genome Sequencing Consortium"/>
            <person name="Richards S."/>
            <person name="Gibbs R.A."/>
            <person name="Weinstock G.M."/>
            <person name="Brown S.J."/>
            <person name="Denell R."/>
            <person name="Beeman R.W."/>
            <person name="Gibbs R."/>
            <person name="Beeman R.W."/>
            <person name="Brown S.J."/>
            <person name="Bucher G."/>
            <person name="Friedrich M."/>
            <person name="Grimmelikhuijzen C.J."/>
            <person name="Klingler M."/>
            <person name="Lorenzen M."/>
            <person name="Richards S."/>
            <person name="Roth S."/>
            <person name="Schroder R."/>
            <person name="Tautz D."/>
            <person name="Zdobnov E.M."/>
            <person name="Muzny D."/>
            <person name="Gibbs R.A."/>
            <person name="Weinstock G.M."/>
            <person name="Attaway T."/>
            <person name="Bell S."/>
            <person name="Buhay C.J."/>
            <person name="Chandrabose M.N."/>
            <person name="Chavez D."/>
            <person name="Clerk-Blankenburg K.P."/>
            <person name="Cree A."/>
            <person name="Dao M."/>
            <person name="Davis C."/>
            <person name="Chacko J."/>
            <person name="Dinh H."/>
            <person name="Dugan-Rocha S."/>
            <person name="Fowler G."/>
            <person name="Garner T.T."/>
            <person name="Garnes J."/>
            <person name="Gnirke A."/>
            <person name="Hawes A."/>
            <person name="Hernandez J."/>
            <person name="Hines S."/>
            <person name="Holder M."/>
            <person name="Hume J."/>
            <person name="Jhangiani S.N."/>
            <person name="Joshi V."/>
            <person name="Khan Z.M."/>
            <person name="Jackson L."/>
            <person name="Kovar C."/>
            <person name="Kowis A."/>
            <person name="Lee S."/>
            <person name="Lewis L.R."/>
            <person name="Margolis J."/>
            <person name="Morgan M."/>
            <person name="Nazareth L.V."/>
            <person name="Nguyen N."/>
            <person name="Okwuonu G."/>
            <person name="Parker D."/>
            <person name="Richards S."/>
            <person name="Ruiz S.J."/>
            <person name="Santibanez J."/>
            <person name="Savard J."/>
            <person name="Scherer S.E."/>
            <person name="Schneider B."/>
            <person name="Sodergren E."/>
            <person name="Tautz D."/>
            <person name="Vattahil S."/>
            <person name="Villasana D."/>
            <person name="White C.S."/>
            <person name="Wright R."/>
            <person name="Park Y."/>
            <person name="Beeman R.W."/>
            <person name="Lord J."/>
            <person name="Oppert B."/>
            <person name="Lorenzen M."/>
            <person name="Brown S."/>
            <person name="Wang L."/>
            <person name="Savard J."/>
            <person name="Tautz D."/>
            <person name="Richards S."/>
            <person name="Weinstock G."/>
            <person name="Gibbs R.A."/>
            <person name="Liu Y."/>
            <person name="Worley K."/>
            <person name="Weinstock G."/>
            <person name="Elsik C.G."/>
            <person name="Reese J.T."/>
            <person name="Elhaik E."/>
            <person name="Landan G."/>
            <person name="Graur D."/>
            <person name="Arensburger P."/>
            <person name="Atkinson P."/>
            <person name="Beeman R.W."/>
            <person name="Beidler J."/>
            <person name="Brown S.J."/>
            <person name="Demuth J.P."/>
            <person name="Drury D.W."/>
            <person name="Du Y.Z."/>
            <person name="Fujiwara H."/>
            <person name="Lorenzen M."/>
            <person name="Maselli V."/>
            <person name="Osanai M."/>
            <person name="Park Y."/>
            <person name="Robertson H.M."/>
            <person name="Tu Z."/>
            <person name="Wang J.J."/>
            <person name="Wang S."/>
            <person name="Richards S."/>
            <person name="Song H."/>
            <person name="Zhang L."/>
            <person name="Sodergren E."/>
            <person name="Werner D."/>
            <person name="Stanke M."/>
            <person name="Morgenstern B."/>
            <person name="Solovyev V."/>
            <person name="Kosarev P."/>
            <person name="Brown G."/>
            <person name="Chen H.C."/>
            <person name="Ermolaeva O."/>
            <person name="Hlavina W."/>
            <person name="Kapustin Y."/>
            <person name="Kiryutin B."/>
            <person name="Kitts P."/>
            <person name="Maglott D."/>
            <person name="Pruitt K."/>
            <person name="Sapojnikov V."/>
            <person name="Souvorov A."/>
            <person name="Mackey A.J."/>
            <person name="Waterhouse R.M."/>
            <person name="Wyder S."/>
            <person name="Zdobnov E.M."/>
            <person name="Zdobnov E.M."/>
            <person name="Wyder S."/>
            <person name="Kriventseva E.V."/>
            <person name="Kadowaki T."/>
            <person name="Bork P."/>
            <person name="Aranda M."/>
            <person name="Bao R."/>
            <person name="Beermann A."/>
            <person name="Berns N."/>
            <person name="Bolognesi R."/>
            <person name="Bonneton F."/>
            <person name="Bopp D."/>
            <person name="Brown S.J."/>
            <person name="Bucher G."/>
            <person name="Butts T."/>
            <person name="Chaumot A."/>
            <person name="Denell R.E."/>
            <person name="Ferrier D.E."/>
            <person name="Friedrich M."/>
            <person name="Gordon C.M."/>
            <person name="Jindra M."/>
            <person name="Klingler M."/>
            <person name="Lan Q."/>
            <person name="Lattorff H.M."/>
            <person name="Laudet V."/>
            <person name="von Levetsow C."/>
            <person name="Liu Z."/>
            <person name="Lutz R."/>
            <person name="Lynch J.A."/>
            <person name="da Fonseca R.N."/>
            <person name="Posnien N."/>
            <person name="Reuter R."/>
            <person name="Roth S."/>
            <person name="Savard J."/>
            <person name="Schinko J.B."/>
            <person name="Schmitt C."/>
            <person name="Schoppmeier M."/>
            <person name="Schroder R."/>
            <person name="Shippy T.D."/>
            <person name="Simonnet F."/>
            <person name="Marques-Souza H."/>
            <person name="Tautz D."/>
            <person name="Tomoyasu Y."/>
            <person name="Trauner J."/>
            <person name="Van der Zee M."/>
            <person name="Vervoort M."/>
            <person name="Wittkopp N."/>
            <person name="Wimmer E.A."/>
            <person name="Yang X."/>
            <person name="Jones A.K."/>
            <person name="Sattelle D.B."/>
            <person name="Ebert P.R."/>
            <person name="Nelson D."/>
            <person name="Scott J.G."/>
            <person name="Beeman R.W."/>
            <person name="Muthukrishnan S."/>
            <person name="Kramer K.J."/>
            <person name="Arakane Y."/>
            <person name="Beeman R.W."/>
            <person name="Zhu Q."/>
            <person name="Hogenkamp D."/>
            <person name="Dixit R."/>
            <person name="Oppert B."/>
            <person name="Jiang H."/>
            <person name="Zou Z."/>
            <person name="Marshall J."/>
            <person name="Elpidina E."/>
            <person name="Vinokurov K."/>
            <person name="Oppert C."/>
            <person name="Zou Z."/>
            <person name="Evans J."/>
            <person name="Lu Z."/>
            <person name="Zhao P."/>
            <person name="Sumathipala N."/>
            <person name="Altincicek B."/>
            <person name="Vilcinskas A."/>
            <person name="Williams M."/>
            <person name="Hultmark D."/>
            <person name="Hetru C."/>
            <person name="Jiang H."/>
            <person name="Grimmelikhuijzen C.J."/>
            <person name="Hauser F."/>
            <person name="Cazzamali G."/>
            <person name="Williamson M."/>
            <person name="Park Y."/>
            <person name="Li B."/>
            <person name="Tanaka Y."/>
            <person name="Predel R."/>
            <person name="Neupert S."/>
            <person name="Schachtner J."/>
            <person name="Verleyen P."/>
            <person name="Raible F."/>
            <person name="Bork P."/>
            <person name="Friedrich M."/>
            <person name="Walden K.K."/>
            <person name="Robertson H.M."/>
            <person name="Angeli S."/>
            <person name="Foret S."/>
            <person name="Bucher G."/>
            <person name="Schuetz S."/>
            <person name="Maleszka R."/>
            <person name="Wimmer E.A."/>
            <person name="Beeman R.W."/>
            <person name="Lorenzen M."/>
            <person name="Tomoyasu Y."/>
            <person name="Miller S.C."/>
            <person name="Grossmann D."/>
            <person name="Bucher G."/>
        </authorList>
    </citation>
    <scope>NUCLEOTIDE SEQUENCE [LARGE SCALE GENOMIC DNA]</scope>
    <source>
        <strain evidence="1 2">Georgia GA2</strain>
    </source>
</reference>
<protein>
    <submittedName>
        <fullName evidence="1">Uncharacterized protein</fullName>
    </submittedName>
</protein>
<evidence type="ECO:0000313" key="1">
    <source>
        <dbReference type="EMBL" id="EEZ97298.1"/>
    </source>
</evidence>
<dbReference type="HOGENOM" id="CLU_1157740_0_0_1"/>
<dbReference type="AlphaFoldDB" id="D6X494"/>
<name>D6X494_TRICA</name>
<accession>D6X494</accession>
<reference evidence="1 2" key="2">
    <citation type="journal article" date="2010" name="Nucleic Acids Res.">
        <title>BeetleBase in 2010: revisions to provide comprehensive genomic information for Tribolium castaneum.</title>
        <authorList>
            <person name="Kim H.S."/>
            <person name="Murphy T."/>
            <person name="Xia J."/>
            <person name="Caragea D."/>
            <person name="Park Y."/>
            <person name="Beeman R.W."/>
            <person name="Lorenzen M.D."/>
            <person name="Butcher S."/>
            <person name="Manak J.R."/>
            <person name="Brown S.J."/>
        </authorList>
    </citation>
    <scope>NUCLEOTIDE SEQUENCE [LARGE SCALE GENOMIC DNA]</scope>
    <source>
        <strain evidence="1 2">Georgia GA2</strain>
    </source>
</reference>